<reference evidence="7" key="1">
    <citation type="journal article" date="2014" name="Int. J. Syst. Evol. Microbiol.">
        <title>Complete genome sequence of Corynebacterium casei LMG S-19264T (=DSM 44701T), isolated from a smear-ripened cheese.</title>
        <authorList>
            <consortium name="US DOE Joint Genome Institute (JGI-PGF)"/>
            <person name="Walter F."/>
            <person name="Albersmeier A."/>
            <person name="Kalinowski J."/>
            <person name="Ruckert C."/>
        </authorList>
    </citation>
    <scope>NUCLEOTIDE SEQUENCE</scope>
    <source>
        <strain evidence="7">CGMCC 4.7306</strain>
    </source>
</reference>
<evidence type="ECO:0000313" key="8">
    <source>
        <dbReference type="Proteomes" id="UP000613840"/>
    </source>
</evidence>
<comment type="caution">
    <text evidence="7">The sequence shown here is derived from an EMBL/GenBank/DDBJ whole genome shotgun (WGS) entry which is preliminary data.</text>
</comment>
<comment type="similarity">
    <text evidence="5">Belongs to the zinc-containing alcohol dehydrogenase family.</text>
</comment>
<dbReference type="PROSITE" id="PS00059">
    <property type="entry name" value="ADH_ZINC"/>
    <property type="match status" value="1"/>
</dbReference>
<reference evidence="7" key="2">
    <citation type="submission" date="2020-09" db="EMBL/GenBank/DDBJ databases">
        <authorList>
            <person name="Sun Q."/>
            <person name="Zhou Y."/>
        </authorList>
    </citation>
    <scope>NUCLEOTIDE SEQUENCE</scope>
    <source>
        <strain evidence="7">CGMCC 4.7306</strain>
    </source>
</reference>
<comment type="cofactor">
    <cofactor evidence="1 5">
        <name>Zn(2+)</name>
        <dbReference type="ChEBI" id="CHEBI:29105"/>
    </cofactor>
</comment>
<dbReference type="Pfam" id="PF08240">
    <property type="entry name" value="ADH_N"/>
    <property type="match status" value="1"/>
</dbReference>
<evidence type="ECO:0000259" key="6">
    <source>
        <dbReference type="SMART" id="SM00829"/>
    </source>
</evidence>
<sequence length="356" mass="37565">MRAAFLPGGRKVDLQEIDDPRPGHGQVVVAMRASTICGSDLRAIYREHLGEGPEAYQDVAGGHEPAGRVIEIGEGVDRIKVGDRVVVYHISGCGQCDDCRRGYQISCTSPKRAAYGWQRNGGHADLLLAEERDLLVLPDELTFVDGACVACGFGTAYEALCRLDVSGRDRLLVVGLGAVGNAAGLMAKAMGASTVVGVDVSPERRQLAVDLGAVDIAVAAGDDDQLDEILGDGAEAAMDCSGNGIGQLAALRHTRRWGRTALVGEGGQLSVDVSEVIIHRQLTVHGSWVTSTVRMAELLENLVRWGLHPDTVVSDTFPLERAAEAYEIADAGASGKIGIVWPDSAELAPSGQSDFS</sequence>
<dbReference type="SUPFAM" id="SSF51735">
    <property type="entry name" value="NAD(P)-binding Rossmann-fold domains"/>
    <property type="match status" value="1"/>
</dbReference>
<accession>A0A917SBF5</accession>
<dbReference type="SMART" id="SM00829">
    <property type="entry name" value="PKS_ER"/>
    <property type="match status" value="1"/>
</dbReference>
<evidence type="ECO:0000256" key="5">
    <source>
        <dbReference type="RuleBase" id="RU361277"/>
    </source>
</evidence>
<dbReference type="SUPFAM" id="SSF50129">
    <property type="entry name" value="GroES-like"/>
    <property type="match status" value="1"/>
</dbReference>
<feature type="domain" description="Enoyl reductase (ER)" evidence="6">
    <location>
        <begin position="9"/>
        <end position="339"/>
    </location>
</feature>
<keyword evidence="3 5" id="KW-0862">Zinc</keyword>
<keyword evidence="8" id="KW-1185">Reference proteome</keyword>
<dbReference type="PANTHER" id="PTHR43401">
    <property type="entry name" value="L-THREONINE 3-DEHYDROGENASE"/>
    <property type="match status" value="1"/>
</dbReference>
<dbReference type="EMBL" id="BMMZ01000007">
    <property type="protein sequence ID" value="GGL70028.1"/>
    <property type="molecule type" value="Genomic_DNA"/>
</dbReference>
<dbReference type="AlphaFoldDB" id="A0A917SBF5"/>
<dbReference type="InterPro" id="IPR036291">
    <property type="entry name" value="NAD(P)-bd_dom_sf"/>
</dbReference>
<dbReference type="GO" id="GO:0008270">
    <property type="term" value="F:zinc ion binding"/>
    <property type="evidence" value="ECO:0007669"/>
    <property type="project" value="InterPro"/>
</dbReference>
<evidence type="ECO:0000256" key="1">
    <source>
        <dbReference type="ARBA" id="ARBA00001947"/>
    </source>
</evidence>
<dbReference type="InterPro" id="IPR013154">
    <property type="entry name" value="ADH-like_N"/>
</dbReference>
<evidence type="ECO:0000256" key="3">
    <source>
        <dbReference type="ARBA" id="ARBA00022833"/>
    </source>
</evidence>
<evidence type="ECO:0000256" key="2">
    <source>
        <dbReference type="ARBA" id="ARBA00022723"/>
    </source>
</evidence>
<dbReference type="PANTHER" id="PTHR43401:SF5">
    <property type="entry name" value="ALCOHOL DEHYDROGENASE-RELATED"/>
    <property type="match status" value="1"/>
</dbReference>
<keyword evidence="2 5" id="KW-0479">Metal-binding</keyword>
<protein>
    <submittedName>
        <fullName evidence="7">Oxidoreductase</fullName>
    </submittedName>
</protein>
<name>A0A917SBF5_9ACTN</name>
<gene>
    <name evidence="7" type="ORF">GCM10011575_30730</name>
</gene>
<dbReference type="Gene3D" id="3.90.180.10">
    <property type="entry name" value="Medium-chain alcohol dehydrogenases, catalytic domain"/>
    <property type="match status" value="1"/>
</dbReference>
<organism evidence="7 8">
    <name type="scientific">Microlunatus endophyticus</name>
    <dbReference type="NCBI Taxonomy" id="1716077"/>
    <lineage>
        <taxon>Bacteria</taxon>
        <taxon>Bacillati</taxon>
        <taxon>Actinomycetota</taxon>
        <taxon>Actinomycetes</taxon>
        <taxon>Propionibacteriales</taxon>
        <taxon>Propionibacteriaceae</taxon>
        <taxon>Microlunatus</taxon>
    </lineage>
</organism>
<dbReference type="InterPro" id="IPR011032">
    <property type="entry name" value="GroES-like_sf"/>
</dbReference>
<dbReference type="GO" id="GO:0016491">
    <property type="term" value="F:oxidoreductase activity"/>
    <property type="evidence" value="ECO:0007669"/>
    <property type="project" value="UniProtKB-KW"/>
</dbReference>
<dbReference type="Pfam" id="PF00107">
    <property type="entry name" value="ADH_zinc_N"/>
    <property type="match status" value="1"/>
</dbReference>
<keyword evidence="4" id="KW-0560">Oxidoreductase</keyword>
<evidence type="ECO:0000256" key="4">
    <source>
        <dbReference type="ARBA" id="ARBA00023002"/>
    </source>
</evidence>
<dbReference type="InterPro" id="IPR013149">
    <property type="entry name" value="ADH-like_C"/>
</dbReference>
<dbReference type="RefSeq" id="WP_188896249.1">
    <property type="nucleotide sequence ID" value="NZ_BMMZ01000007.1"/>
</dbReference>
<dbReference type="CDD" id="cd08239">
    <property type="entry name" value="THR_DH_like"/>
    <property type="match status" value="1"/>
</dbReference>
<evidence type="ECO:0000313" key="7">
    <source>
        <dbReference type="EMBL" id="GGL70028.1"/>
    </source>
</evidence>
<proteinExistence type="inferred from homology"/>
<dbReference type="InterPro" id="IPR050129">
    <property type="entry name" value="Zn_alcohol_dh"/>
</dbReference>
<dbReference type="InterPro" id="IPR002328">
    <property type="entry name" value="ADH_Zn_CS"/>
</dbReference>
<dbReference type="Proteomes" id="UP000613840">
    <property type="component" value="Unassembled WGS sequence"/>
</dbReference>
<dbReference type="InterPro" id="IPR020843">
    <property type="entry name" value="ER"/>
</dbReference>